<dbReference type="Pfam" id="PF00857">
    <property type="entry name" value="Isochorismatase"/>
    <property type="match status" value="1"/>
</dbReference>
<protein>
    <recommendedName>
        <fullName evidence="1">Isochorismatase-like domain-containing protein</fullName>
    </recommendedName>
</protein>
<dbReference type="OrthoDB" id="9789777at2"/>
<evidence type="ECO:0000259" key="1">
    <source>
        <dbReference type="Pfam" id="PF00857"/>
    </source>
</evidence>
<dbReference type="InterPro" id="IPR053152">
    <property type="entry name" value="Hydrolase_YcaC-like"/>
</dbReference>
<dbReference type="EMBL" id="BJVC01000001">
    <property type="protein sequence ID" value="GEL01351.1"/>
    <property type="molecule type" value="Genomic_DNA"/>
</dbReference>
<proteinExistence type="predicted"/>
<name>A0A511BLZ1_9PROT</name>
<comment type="caution">
    <text evidence="2">The sequence shown here is derived from an EMBL/GenBank/DDBJ whole genome shotgun (WGS) entry which is preliminary data.</text>
</comment>
<dbReference type="AlphaFoldDB" id="A0A511BLZ1"/>
<evidence type="ECO:0000313" key="2">
    <source>
        <dbReference type="EMBL" id="GEL01351.1"/>
    </source>
</evidence>
<accession>A0A511BLZ1</accession>
<gene>
    <name evidence="2" type="ORF">SSA02_05140</name>
</gene>
<evidence type="ECO:0000313" key="3">
    <source>
        <dbReference type="Proteomes" id="UP000321405"/>
    </source>
</evidence>
<organism evidence="2 3">
    <name type="scientific">Swaminathania salitolerans</name>
    <dbReference type="NCBI Taxonomy" id="182838"/>
    <lineage>
        <taxon>Bacteria</taxon>
        <taxon>Pseudomonadati</taxon>
        <taxon>Pseudomonadota</taxon>
        <taxon>Alphaproteobacteria</taxon>
        <taxon>Acetobacterales</taxon>
        <taxon>Acetobacteraceae</taxon>
        <taxon>Swaminathania</taxon>
    </lineage>
</organism>
<reference evidence="2 3" key="1">
    <citation type="submission" date="2019-07" db="EMBL/GenBank/DDBJ databases">
        <title>Whole genome shotgun sequence of Swaminathania salitolerans NBRC 104436.</title>
        <authorList>
            <person name="Hosoyama A."/>
            <person name="Uohara A."/>
            <person name="Ohji S."/>
            <person name="Ichikawa N."/>
        </authorList>
    </citation>
    <scope>NUCLEOTIDE SEQUENCE [LARGE SCALE GENOMIC DNA]</scope>
    <source>
        <strain evidence="2 3">NBRC 104436</strain>
    </source>
</reference>
<dbReference type="Proteomes" id="UP000321405">
    <property type="component" value="Unassembled WGS sequence"/>
</dbReference>
<feature type="domain" description="Isochorismatase-like" evidence="1">
    <location>
        <begin position="35"/>
        <end position="163"/>
    </location>
</feature>
<dbReference type="InterPro" id="IPR036380">
    <property type="entry name" value="Isochorismatase-like_sf"/>
</dbReference>
<dbReference type="PANTHER" id="PTHR43559">
    <property type="entry name" value="HYDROLASE YCAC-RELATED"/>
    <property type="match status" value="1"/>
</dbReference>
<dbReference type="SUPFAM" id="SSF52499">
    <property type="entry name" value="Isochorismatase-like hydrolases"/>
    <property type="match status" value="1"/>
</dbReference>
<dbReference type="Gene3D" id="3.40.50.850">
    <property type="entry name" value="Isochorismatase-like"/>
    <property type="match status" value="1"/>
</dbReference>
<dbReference type="InterPro" id="IPR000868">
    <property type="entry name" value="Isochorismatase-like_dom"/>
</dbReference>
<dbReference type="RefSeq" id="WP_147092312.1">
    <property type="nucleotide sequence ID" value="NZ_BJVC01000001.1"/>
</dbReference>
<dbReference type="PANTHER" id="PTHR43559:SF3">
    <property type="entry name" value="HYDROLASE YCAC-RELATED"/>
    <property type="match status" value="1"/>
</dbReference>
<sequence>MADSFRLDPDDIVYLFADLQPFLVRNSLTNPPRMIAAGAKALAETATLLGQPILFSVISEQGKQATHCPELAPFATGSNVHTRTVASPLMDRGLMNALSATRRRTLVLCGYSVEAVILFSALDALERDFRVIVALDACGARSARSEAAVLRRVERAGATVSSVIAVVMGCLPDFTSAQGRAGFDIVHELMAMNPSDAPE</sequence>
<keyword evidence="3" id="KW-1185">Reference proteome</keyword>